<organism evidence="1 2">
    <name type="scientific">Pararhizobium antarcticum</name>
    <dbReference type="NCBI Taxonomy" id="1798805"/>
    <lineage>
        <taxon>Bacteria</taxon>
        <taxon>Pseudomonadati</taxon>
        <taxon>Pseudomonadota</taxon>
        <taxon>Alphaproteobacteria</taxon>
        <taxon>Hyphomicrobiales</taxon>
        <taxon>Rhizobiaceae</taxon>
        <taxon>Rhizobium/Agrobacterium group</taxon>
        <taxon>Pararhizobium</taxon>
    </lineage>
</organism>
<name>A0A657LU21_9HYPH</name>
<comment type="caution">
    <text evidence="1">The sequence shown here is derived from an EMBL/GenBank/DDBJ whole genome shotgun (WGS) entry which is preliminary data.</text>
</comment>
<dbReference type="AlphaFoldDB" id="A0A657LU21"/>
<keyword evidence="2" id="KW-1185">Reference proteome</keyword>
<gene>
    <name evidence="1" type="ORF">AX760_17000</name>
</gene>
<evidence type="ECO:0000313" key="2">
    <source>
        <dbReference type="Proteomes" id="UP000182661"/>
    </source>
</evidence>
<reference evidence="1 2" key="1">
    <citation type="submission" date="2016-02" db="EMBL/GenBank/DDBJ databases">
        <title>Genome sequencing of a beta-galactosidase producing bacteria Rhizobium sp. 59.</title>
        <authorList>
            <person name="Wang D."/>
            <person name="Kot W."/>
            <person name="Qin Y."/>
            <person name="Hansen L."/>
            <person name="Naqvi K."/>
            <person name="Rensing C."/>
        </authorList>
    </citation>
    <scope>NUCLEOTIDE SEQUENCE [LARGE SCALE GENOMIC DNA]</scope>
    <source>
        <strain evidence="1 2">59</strain>
    </source>
</reference>
<sequence length="127" mass="14160">MRAATVEGRDKVIVVTNAQSIAEMMPERQAELLAGLHQAKHAVARLPTIATDHATRDLPLDDEPTQISFRRVRMQRRFRPLQNPEQFSLAALQPRQPFVEGVIPYLVGKYPIDPDPKFSGCTLASSA</sequence>
<proteinExistence type="predicted"/>
<protein>
    <submittedName>
        <fullName evidence="1">Uncharacterized protein</fullName>
    </submittedName>
</protein>
<dbReference type="EMBL" id="LSRP01000083">
    <property type="protein sequence ID" value="OJF97418.1"/>
    <property type="molecule type" value="Genomic_DNA"/>
</dbReference>
<accession>A0A657LU21</accession>
<evidence type="ECO:0000313" key="1">
    <source>
        <dbReference type="EMBL" id="OJF97418.1"/>
    </source>
</evidence>
<dbReference type="Proteomes" id="UP000182661">
    <property type="component" value="Unassembled WGS sequence"/>
</dbReference>